<dbReference type="GeneID" id="40327368"/>
<comment type="caution">
    <text evidence="1">The sequence shown here is derived from an EMBL/GenBank/DDBJ whole genome shotgun (WGS) entry which is preliminary data.</text>
</comment>
<protein>
    <submittedName>
        <fullName evidence="1">Uncharacterized protein</fullName>
    </submittedName>
</protein>
<dbReference type="OrthoDB" id="10367328at2759"/>
<evidence type="ECO:0000313" key="2">
    <source>
        <dbReference type="Proteomes" id="UP000283634"/>
    </source>
</evidence>
<dbReference type="AlphaFoldDB" id="A0A422NPY9"/>
<evidence type="ECO:0000313" key="1">
    <source>
        <dbReference type="EMBL" id="RNF07459.1"/>
    </source>
</evidence>
<dbReference type="Proteomes" id="UP000283634">
    <property type="component" value="Unassembled WGS sequence"/>
</dbReference>
<accession>A0A422NPY9</accession>
<reference evidence="1 2" key="1">
    <citation type="journal article" date="2018" name="BMC Genomics">
        <title>Genomic comparison of Trypanosoma conorhini and Trypanosoma rangeli to Trypanosoma cruzi strains of high and low virulence.</title>
        <authorList>
            <person name="Bradwell K.R."/>
            <person name="Koparde V.N."/>
            <person name="Matveyev A.V."/>
            <person name="Serrano M.G."/>
            <person name="Alves J.M."/>
            <person name="Parikh H."/>
            <person name="Huang B."/>
            <person name="Lee V."/>
            <person name="Espinosa-Alvarez O."/>
            <person name="Ortiz P.A."/>
            <person name="Costa-Martins A.G."/>
            <person name="Teixeira M.M."/>
            <person name="Buck G.A."/>
        </authorList>
    </citation>
    <scope>NUCLEOTIDE SEQUENCE [LARGE SCALE GENOMIC DNA]</scope>
    <source>
        <strain evidence="1 2">AM80</strain>
    </source>
</reference>
<keyword evidence="2" id="KW-1185">Reference proteome</keyword>
<gene>
    <name evidence="1" type="ORF">TraAM80_03435</name>
</gene>
<sequence>MERIVALVVEGREIPVALNALITASPFLANAFLTDPTCERYVFCCTSYAVVDALLQSCIVGDNTLLENIWRDDGPHGLSGLLSLLEMCVCFEVDALVFERTIEALTRHVHPGNVVHVLRTCLAYIFDDHTNGKAHLRLLKEVCCRSLPPILRSTEDAAAWGALKSQYNGRLVALGISPFTSSIDVSGGSFSRQSPHLLEPIIEELLEAKIDDSNLQQLSLESSRTKEEMKELYMPCDTSTSDVIEKQRRDAEGTKRDVLAARKNLDVAQHRYHSTFVGINDSEELARQCHLLLQVMDETVLHDDEELLCKLAGLHPSEVVHRSLIQLYERKEEERFRLDTLIALGESRLRAVQRKIRAVDISVERLNDSLKSLTVY</sequence>
<dbReference type="RefSeq" id="XP_029239844.1">
    <property type="nucleotide sequence ID" value="XM_029380407.1"/>
</dbReference>
<proteinExistence type="predicted"/>
<name>A0A422NPY9_TRYRA</name>
<organism evidence="1 2">
    <name type="scientific">Trypanosoma rangeli</name>
    <dbReference type="NCBI Taxonomy" id="5698"/>
    <lineage>
        <taxon>Eukaryota</taxon>
        <taxon>Discoba</taxon>
        <taxon>Euglenozoa</taxon>
        <taxon>Kinetoplastea</taxon>
        <taxon>Metakinetoplastina</taxon>
        <taxon>Trypanosomatida</taxon>
        <taxon>Trypanosomatidae</taxon>
        <taxon>Trypanosoma</taxon>
        <taxon>Herpetosoma</taxon>
    </lineage>
</organism>
<dbReference type="EMBL" id="MKGL01000086">
    <property type="protein sequence ID" value="RNF07459.1"/>
    <property type="molecule type" value="Genomic_DNA"/>
</dbReference>